<gene>
    <name evidence="1" type="ORF">FHS13_000376</name>
</gene>
<keyword evidence="2" id="KW-1185">Reference proteome</keyword>
<name>A0A841IQB7_9ACTN</name>
<protein>
    <recommendedName>
        <fullName evidence="3">DNA recombination-mediator protein A</fullName>
    </recommendedName>
</protein>
<sequence>MARIGITGHSNLTADSVPLVRRALDEALKPYADNRLVGISCLARGADQLFAEAVLDAGGTLEVVLPSVDYRENKVKPSNRDQFDALLLRSSLVRYMPHRTAGSAAYADANEAVLSGIDRLFAVWDGRPAGGRGGTGDAVEAARGRGVPVEVIWPAGAEREQ</sequence>
<evidence type="ECO:0000313" key="1">
    <source>
        <dbReference type="EMBL" id="MBB6118448.1"/>
    </source>
</evidence>
<reference evidence="1 2" key="1">
    <citation type="submission" date="2020-08" db="EMBL/GenBank/DDBJ databases">
        <title>Genomic Encyclopedia of Type Strains, Phase III (KMG-III): the genomes of soil and plant-associated and newly described type strains.</title>
        <authorList>
            <person name="Whitman W."/>
        </authorList>
    </citation>
    <scope>NUCLEOTIDE SEQUENCE [LARGE SCALE GENOMIC DNA]</scope>
    <source>
        <strain evidence="1 2">CECT 8712</strain>
    </source>
</reference>
<evidence type="ECO:0008006" key="3">
    <source>
        <dbReference type="Google" id="ProtNLM"/>
    </source>
</evidence>
<dbReference type="Gene3D" id="3.40.50.450">
    <property type="match status" value="1"/>
</dbReference>
<dbReference type="SUPFAM" id="SSF102405">
    <property type="entry name" value="MCP/YpsA-like"/>
    <property type="match status" value="1"/>
</dbReference>
<accession>A0A841IQB7</accession>
<dbReference type="PANTHER" id="PTHR38440">
    <property type="entry name" value="UPF0398 PROTEIN YPSA"/>
    <property type="match status" value="1"/>
</dbReference>
<dbReference type="PANTHER" id="PTHR38440:SF1">
    <property type="entry name" value="UPF0398 PROTEIN SPR0331"/>
    <property type="match status" value="1"/>
</dbReference>
<organism evidence="1 2">
    <name type="scientific">Nocardiopsis algeriensis</name>
    <dbReference type="NCBI Taxonomy" id="1478215"/>
    <lineage>
        <taxon>Bacteria</taxon>
        <taxon>Bacillati</taxon>
        <taxon>Actinomycetota</taxon>
        <taxon>Actinomycetes</taxon>
        <taxon>Streptosporangiales</taxon>
        <taxon>Nocardiopsidaceae</taxon>
        <taxon>Nocardiopsis</taxon>
    </lineage>
</organism>
<dbReference type="InterPro" id="IPR010697">
    <property type="entry name" value="YspA"/>
</dbReference>
<dbReference type="RefSeq" id="WP_184286325.1">
    <property type="nucleotide sequence ID" value="NZ_JACHJO010000001.1"/>
</dbReference>
<dbReference type="EMBL" id="JACHJO010000001">
    <property type="protein sequence ID" value="MBB6118448.1"/>
    <property type="molecule type" value="Genomic_DNA"/>
</dbReference>
<dbReference type="Proteomes" id="UP000536604">
    <property type="component" value="Unassembled WGS sequence"/>
</dbReference>
<dbReference type="AlphaFoldDB" id="A0A841IQB7"/>
<evidence type="ECO:0000313" key="2">
    <source>
        <dbReference type="Proteomes" id="UP000536604"/>
    </source>
</evidence>
<comment type="caution">
    <text evidence="1">The sequence shown here is derived from an EMBL/GenBank/DDBJ whole genome shotgun (WGS) entry which is preliminary data.</text>
</comment>
<proteinExistence type="predicted"/>